<evidence type="ECO:0000313" key="2">
    <source>
        <dbReference type="Proteomes" id="UP000682739"/>
    </source>
</evidence>
<dbReference type="PANTHER" id="PTHR32432">
    <property type="entry name" value="CELL DIVISION PROTEIN FTSA-RELATED"/>
    <property type="match status" value="1"/>
</dbReference>
<sequence length="321" mass="35472">MKTSLPASLLKIFQKTNNRAQAGIAILSDKVQLVKLSPAEKGYKCHFFTEVELPAEDQLPQVLARLIREHDLAAAKTNIVIPANRIQSTQIESSELPEGDVQTALPWKVKELINIPPQDMVCDYIDMPLQPTGQGAKTQVLATSRGYLEAIINPFHEANAEIGAITTEQFAYAKLQTTEDAAQLVFIQNKKADAVLLIVKNQEICFARKIRNSAVILEMTPEQLEMGGSDSIAIEIQRSIDYFESQLKQPPIKNALLSMLGDNTETLITALNQVLPVRTKLITIDDVEVPPGLDIRYMAALGAAVYLEPRVTSKQEVVNEN</sequence>
<keyword evidence="2" id="KW-1185">Reference proteome</keyword>
<proteinExistence type="predicted"/>
<dbReference type="Proteomes" id="UP000682739">
    <property type="component" value="Chromosome"/>
</dbReference>
<dbReference type="EMBL" id="CP072110">
    <property type="protein sequence ID" value="QTH63174.1"/>
    <property type="molecule type" value="Genomic_DNA"/>
</dbReference>
<protein>
    <recommendedName>
        <fullName evidence="3">MSHA biogenesis protein MshI</fullName>
    </recommendedName>
</protein>
<evidence type="ECO:0000313" key="1">
    <source>
        <dbReference type="EMBL" id="QTH63174.1"/>
    </source>
</evidence>
<organism evidence="1 2">
    <name type="scientific">Psychrosphaera ytuae</name>
    <dbReference type="NCBI Taxonomy" id="2820710"/>
    <lineage>
        <taxon>Bacteria</taxon>
        <taxon>Pseudomonadati</taxon>
        <taxon>Pseudomonadota</taxon>
        <taxon>Gammaproteobacteria</taxon>
        <taxon>Alteromonadales</taxon>
        <taxon>Pseudoalteromonadaceae</taxon>
        <taxon>Psychrosphaera</taxon>
    </lineage>
</organism>
<dbReference type="PANTHER" id="PTHR32432:SF3">
    <property type="entry name" value="ETHANOLAMINE UTILIZATION PROTEIN EUTJ"/>
    <property type="match status" value="1"/>
</dbReference>
<dbReference type="AlphaFoldDB" id="A0A975DAH2"/>
<dbReference type="SUPFAM" id="SSF53067">
    <property type="entry name" value="Actin-like ATPase domain"/>
    <property type="match status" value="1"/>
</dbReference>
<dbReference type="RefSeq" id="WP_208831126.1">
    <property type="nucleotide sequence ID" value="NZ_CP072110.1"/>
</dbReference>
<dbReference type="Gene3D" id="3.30.1490.300">
    <property type="match status" value="1"/>
</dbReference>
<dbReference type="InterPro" id="IPR050696">
    <property type="entry name" value="FtsA/MreB"/>
</dbReference>
<evidence type="ECO:0008006" key="3">
    <source>
        <dbReference type="Google" id="ProtNLM"/>
    </source>
</evidence>
<gene>
    <name evidence="1" type="ORF">J1N51_10540</name>
</gene>
<dbReference type="InterPro" id="IPR043129">
    <property type="entry name" value="ATPase_NBD"/>
</dbReference>
<dbReference type="KEGG" id="psym:J1N51_10540"/>
<accession>A0A975DAH2</accession>
<reference evidence="1" key="1">
    <citation type="submission" date="2021-03" db="EMBL/GenBank/DDBJ databases">
        <title>Description of Psychrosphaera ytuae sp. nov. isolated from deep sea sediment of South China Sea.</title>
        <authorList>
            <person name="Zhang J."/>
            <person name="Xu X.-D."/>
        </authorList>
    </citation>
    <scope>NUCLEOTIDE SEQUENCE</scope>
    <source>
        <strain evidence="1">MTZ26</strain>
    </source>
</reference>
<name>A0A975DAH2_9GAMM</name>
<dbReference type="Gene3D" id="3.30.420.40">
    <property type="match status" value="2"/>
</dbReference>